<accession>D3BBV9</accession>
<keyword evidence="1" id="KW-0862">Zinc</keyword>
<dbReference type="SUPFAM" id="SSF57845">
    <property type="entry name" value="B-box zinc-binding domain"/>
    <property type="match status" value="1"/>
</dbReference>
<dbReference type="AlphaFoldDB" id="D3BBV9"/>
<evidence type="ECO:0000313" key="4">
    <source>
        <dbReference type="EMBL" id="EFA81142.1"/>
    </source>
</evidence>
<dbReference type="InParanoid" id="D3BBV9"/>
<keyword evidence="1" id="KW-0479">Metal-binding</keyword>
<dbReference type="InterPro" id="IPR011043">
    <property type="entry name" value="Gal_Oxase/kelch_b-propeller"/>
</dbReference>
<protein>
    <recommendedName>
        <fullName evidence="3">B box-type domain-containing protein</fullName>
    </recommendedName>
</protein>
<organism evidence="4 5">
    <name type="scientific">Heterostelium pallidum (strain ATCC 26659 / Pp 5 / PN500)</name>
    <name type="common">Cellular slime mold</name>
    <name type="synonym">Polysphondylium pallidum</name>
    <dbReference type="NCBI Taxonomy" id="670386"/>
    <lineage>
        <taxon>Eukaryota</taxon>
        <taxon>Amoebozoa</taxon>
        <taxon>Evosea</taxon>
        <taxon>Eumycetozoa</taxon>
        <taxon>Dictyostelia</taxon>
        <taxon>Acytosteliales</taxon>
        <taxon>Acytosteliaceae</taxon>
        <taxon>Heterostelium</taxon>
    </lineage>
</organism>
<dbReference type="GeneID" id="31361463"/>
<dbReference type="RefSeq" id="XP_020433260.1">
    <property type="nucleotide sequence ID" value="XM_020576848.1"/>
</dbReference>
<name>D3BBV9_HETP5</name>
<dbReference type="PROSITE" id="PS50119">
    <property type="entry name" value="ZF_BBOX"/>
    <property type="match status" value="1"/>
</dbReference>
<gene>
    <name evidence="4" type="ORF">PPL_05979</name>
</gene>
<sequence>MNNIYSTHCEFHNGRLEMICYCCNELLCSQCSPSHNRHQFDHINNIKKSIKPFGLTDLSCCSVGSSCSGSSMSLNNNNSDGHSNHSSDNNNNPVNMRIDQIWSTINELKDSYKSLEATEDSIGKSFAELHDILKHREHQLKQSVISEKHKVSDSIDKLVNELKQINVIVNNIHGREFVDATSSSHQNHHHHHHLKRLSVSSATSCFEQFDLDEEEEVEELEAKSHHRHFIGNIIESINESKNIDDFVNSNTHSLFSNVCCLPSNTHEQNLQTLQSIQKYFHDYSNNNQGNVTYESYLCKKHFGVAIVNRDFIEDFKLNLGKSIYLEPKTIEHNIVLKRNEPPNPTSFKAISQQQQQQQQQPSQSSQPVVESNQPVQQSLILASDGQKVVSLIDVSNRDNIIIEKMNFQYNSLSIPHSMVAVGEYVYMFGCFIENEFINKYYRFSLKSKSIDFQDNLCLKNKANLLSVCYDGLDHLYLVNNPLEIIKFNIKTQRFSHLFDHDTQTFYGAIACFYYNYHLYILANNKKIIYKISPISRQLCEHIKLDNSSKIGSCCADDNGNIYVTYIGTSIIRFVRINLDSKEITRCTTIKFVFKNYLKMLFNRVSDNESYIYLIGGKEYGNHLYSIENDSWCKLDWNDENDRCYYGSTIINSFK</sequence>
<feature type="compositionally biased region" description="Low complexity" evidence="2">
    <location>
        <begin position="351"/>
        <end position="369"/>
    </location>
</feature>
<evidence type="ECO:0000256" key="2">
    <source>
        <dbReference type="SAM" id="MobiDB-lite"/>
    </source>
</evidence>
<evidence type="ECO:0000256" key="1">
    <source>
        <dbReference type="PROSITE-ProRule" id="PRU00024"/>
    </source>
</evidence>
<comment type="caution">
    <text evidence="4">The sequence shown here is derived from an EMBL/GenBank/DDBJ whole genome shotgun (WGS) entry which is preliminary data.</text>
</comment>
<proteinExistence type="predicted"/>
<keyword evidence="5" id="KW-1185">Reference proteome</keyword>
<dbReference type="EMBL" id="ADBJ01000026">
    <property type="protein sequence ID" value="EFA81142.1"/>
    <property type="molecule type" value="Genomic_DNA"/>
</dbReference>
<reference evidence="4 5" key="1">
    <citation type="journal article" date="2011" name="Genome Res.">
        <title>Phylogeny-wide analysis of social amoeba genomes highlights ancient origins for complex intercellular communication.</title>
        <authorList>
            <person name="Heidel A.J."/>
            <person name="Lawal H.M."/>
            <person name="Felder M."/>
            <person name="Schilde C."/>
            <person name="Helps N.R."/>
            <person name="Tunggal B."/>
            <person name="Rivero F."/>
            <person name="John U."/>
            <person name="Schleicher M."/>
            <person name="Eichinger L."/>
            <person name="Platzer M."/>
            <person name="Noegel A.A."/>
            <person name="Schaap P."/>
            <person name="Gloeckner G."/>
        </authorList>
    </citation>
    <scope>NUCLEOTIDE SEQUENCE [LARGE SCALE GENOMIC DNA]</scope>
    <source>
        <strain evidence="5">ATCC 26659 / Pp 5 / PN500</strain>
    </source>
</reference>
<dbReference type="InterPro" id="IPR000315">
    <property type="entry name" value="Znf_B-box"/>
</dbReference>
<keyword evidence="1" id="KW-0863">Zinc-finger</keyword>
<dbReference type="GO" id="GO:0008270">
    <property type="term" value="F:zinc ion binding"/>
    <property type="evidence" value="ECO:0007669"/>
    <property type="project" value="UniProtKB-KW"/>
</dbReference>
<dbReference type="SUPFAM" id="SSF50965">
    <property type="entry name" value="Galactose oxidase, central domain"/>
    <property type="match status" value="1"/>
</dbReference>
<feature type="domain" description="B box-type" evidence="3">
    <location>
        <begin position="9"/>
        <end position="43"/>
    </location>
</feature>
<evidence type="ECO:0000313" key="5">
    <source>
        <dbReference type="Proteomes" id="UP000001396"/>
    </source>
</evidence>
<feature type="region of interest" description="Disordered" evidence="2">
    <location>
        <begin position="345"/>
        <end position="369"/>
    </location>
</feature>
<dbReference type="Proteomes" id="UP000001396">
    <property type="component" value="Unassembled WGS sequence"/>
</dbReference>
<evidence type="ECO:0000259" key="3">
    <source>
        <dbReference type="PROSITE" id="PS50119"/>
    </source>
</evidence>